<dbReference type="InterPro" id="IPR038713">
    <property type="entry name" value="Terminase_Gp1_N_sf"/>
</dbReference>
<dbReference type="Proteomes" id="UP000458487">
    <property type="component" value="Unassembled WGS sequence"/>
</dbReference>
<dbReference type="RefSeq" id="WP_061108064.1">
    <property type="nucleotide sequence ID" value="NZ_CWLA01000019.1"/>
</dbReference>
<accession>A0AAN2ZWS8</accession>
<keyword evidence="1" id="KW-1188">Viral release from host cell</keyword>
<proteinExistence type="predicted"/>
<dbReference type="Gene3D" id="1.10.10.1400">
    <property type="entry name" value="Terminase, small subunit, N-terminal DNA-binding domain, HTH motif"/>
    <property type="match status" value="1"/>
</dbReference>
<organism evidence="5 6">
    <name type="scientific">Listeria monocytogenes</name>
    <dbReference type="NCBI Taxonomy" id="1639"/>
    <lineage>
        <taxon>Bacteria</taxon>
        <taxon>Bacillati</taxon>
        <taxon>Bacillota</taxon>
        <taxon>Bacilli</taxon>
        <taxon>Bacillales</taxon>
        <taxon>Listeriaceae</taxon>
        <taxon>Listeria</taxon>
    </lineage>
</organism>
<gene>
    <name evidence="5" type="ORF">GI230_14800</name>
</gene>
<evidence type="ECO:0000313" key="5">
    <source>
        <dbReference type="EMBL" id="EDN9630862.1"/>
    </source>
</evidence>
<evidence type="ECO:0000313" key="6">
    <source>
        <dbReference type="Proteomes" id="UP000458487"/>
    </source>
</evidence>
<name>A0AAN2ZWS8_LISMN</name>
<evidence type="ECO:0000256" key="4">
    <source>
        <dbReference type="SAM" id="MobiDB-lite"/>
    </source>
</evidence>
<evidence type="ECO:0000256" key="2">
    <source>
        <dbReference type="ARBA" id="ARBA00023219"/>
    </source>
</evidence>
<evidence type="ECO:0000256" key="3">
    <source>
        <dbReference type="SAM" id="Coils"/>
    </source>
</evidence>
<dbReference type="PANTHER" id="PTHR41328:SF2">
    <property type="entry name" value="TERMINASE SMALL SUBUNIT"/>
    <property type="match status" value="1"/>
</dbReference>
<protein>
    <submittedName>
        <fullName evidence="5">Terminase</fullName>
    </submittedName>
</protein>
<feature type="region of interest" description="Disordered" evidence="4">
    <location>
        <begin position="266"/>
        <end position="289"/>
    </location>
</feature>
<comment type="caution">
    <text evidence="5">The sequence shown here is derived from an EMBL/GenBank/DDBJ whole genome shotgun (WGS) entry which is preliminary data.</text>
</comment>
<dbReference type="AlphaFoldDB" id="A0AAN2ZWS8"/>
<dbReference type="EMBL" id="AANDQG010000013">
    <property type="protein sequence ID" value="EDN9630862.1"/>
    <property type="molecule type" value="Genomic_DNA"/>
</dbReference>
<dbReference type="Pfam" id="PF03592">
    <property type="entry name" value="Terminase_2"/>
    <property type="match status" value="1"/>
</dbReference>
<feature type="coiled-coil region" evidence="3">
    <location>
        <begin position="102"/>
        <end position="171"/>
    </location>
</feature>
<reference evidence="5 6" key="1">
    <citation type="submission" date="2019-11" db="EMBL/GenBank/DDBJ databases">
        <authorList>
            <person name="Ashton P.M."/>
            <person name="Dallman T."/>
            <person name="Nair S."/>
            <person name="De Pinna E."/>
            <person name="Peters T."/>
            <person name="Grant K."/>
        </authorList>
    </citation>
    <scope>NUCLEOTIDE SEQUENCE [LARGE SCALE GENOMIC DNA]</scope>
    <source>
        <strain evidence="5 6">833351</strain>
    </source>
</reference>
<dbReference type="InterPro" id="IPR005335">
    <property type="entry name" value="Terminase_ssu"/>
</dbReference>
<evidence type="ECO:0000256" key="1">
    <source>
        <dbReference type="ARBA" id="ARBA00022612"/>
    </source>
</evidence>
<sequence length="289" mass="32838">MKTEEKYKIFAKTYVMNGFNGKEAAISAGYSAKTAEQQASRLLRNVKVLEFIDEEMKLLSKRMQDDASKIYAELWKQVRMIDDKIAKHEDASLKLSITDARKITAKADINNLKAKIRRTESKIKKLDGRKADEGKLKKELLDEYDDLKIQLEELEDSVSEIYEEISASKRDLLWHKDWKEILSLRAQILQDLFDRSGYKETKELQDRRVALLDAQINKLNADEQDERPVKLNQIIASTENIQARTELLKGAKKDTSILDALIDVVNGGDGSGATSIQSKATGDDQADNE</sequence>
<dbReference type="InterPro" id="IPR052404">
    <property type="entry name" value="SPP1-like_terminase"/>
</dbReference>
<dbReference type="GO" id="GO:0051276">
    <property type="term" value="P:chromosome organization"/>
    <property type="evidence" value="ECO:0007669"/>
    <property type="project" value="InterPro"/>
</dbReference>
<keyword evidence="2" id="KW-0231">Viral genome packaging</keyword>
<keyword evidence="3" id="KW-0175">Coiled coil</keyword>
<dbReference type="PANTHER" id="PTHR41328">
    <property type="entry name" value="TERMINASE SMALL SUBUNIT-RELATED"/>
    <property type="match status" value="1"/>
</dbReference>